<protein>
    <recommendedName>
        <fullName evidence="4">Enoyl reductase (ER) domain-containing protein</fullName>
    </recommendedName>
</protein>
<organism evidence="5 6">
    <name type="scientific">Prunus dulcis</name>
    <name type="common">Almond</name>
    <name type="synonym">Amygdalus dulcis</name>
    <dbReference type="NCBI Taxonomy" id="3755"/>
    <lineage>
        <taxon>Eukaryota</taxon>
        <taxon>Viridiplantae</taxon>
        <taxon>Streptophyta</taxon>
        <taxon>Embryophyta</taxon>
        <taxon>Tracheophyta</taxon>
        <taxon>Spermatophyta</taxon>
        <taxon>Magnoliopsida</taxon>
        <taxon>eudicotyledons</taxon>
        <taxon>Gunneridae</taxon>
        <taxon>Pentapetalae</taxon>
        <taxon>rosids</taxon>
        <taxon>fabids</taxon>
        <taxon>Rosales</taxon>
        <taxon>Rosaceae</taxon>
        <taxon>Amygdaloideae</taxon>
        <taxon>Amygdaleae</taxon>
        <taxon>Prunus</taxon>
    </lineage>
</organism>
<dbReference type="PROSITE" id="PS01162">
    <property type="entry name" value="QOR_ZETA_CRYSTAL"/>
    <property type="match status" value="1"/>
</dbReference>
<dbReference type="Gene3D" id="3.40.50.720">
    <property type="entry name" value="NAD(P)-binding Rossmann-like Domain"/>
    <property type="match status" value="1"/>
</dbReference>
<dbReference type="Proteomes" id="UP001054821">
    <property type="component" value="Chromosome 3"/>
</dbReference>
<evidence type="ECO:0000313" key="6">
    <source>
        <dbReference type="Proteomes" id="UP001054821"/>
    </source>
</evidence>
<dbReference type="InterPro" id="IPR036291">
    <property type="entry name" value="NAD(P)-bd_dom_sf"/>
</dbReference>
<evidence type="ECO:0000259" key="4">
    <source>
        <dbReference type="SMART" id="SM00829"/>
    </source>
</evidence>
<comment type="caution">
    <text evidence="5">The sequence shown here is derived from an EMBL/GenBank/DDBJ whole genome shotgun (WGS) entry which is preliminary data.</text>
</comment>
<dbReference type="GO" id="GO:0016628">
    <property type="term" value="F:oxidoreductase activity, acting on the CH-CH group of donors, NAD or NADP as acceptor"/>
    <property type="evidence" value="ECO:0007669"/>
    <property type="project" value="InterPro"/>
</dbReference>
<comment type="similarity">
    <text evidence="1">Belongs to the zinc-containing alcohol dehydrogenase family. Quinone oxidoreductase subfamily.</text>
</comment>
<dbReference type="Gene3D" id="3.90.180.10">
    <property type="entry name" value="Medium-chain alcohol dehydrogenases, catalytic domain"/>
    <property type="match status" value="2"/>
</dbReference>
<dbReference type="EMBL" id="JAJFAZ020000003">
    <property type="protein sequence ID" value="KAI5341159.1"/>
    <property type="molecule type" value="Genomic_DNA"/>
</dbReference>
<dbReference type="CDD" id="cd05289">
    <property type="entry name" value="MDR_like_2"/>
    <property type="match status" value="1"/>
</dbReference>
<evidence type="ECO:0000313" key="5">
    <source>
        <dbReference type="EMBL" id="KAI5341159.1"/>
    </source>
</evidence>
<sequence length="276" mass="29449">MAAASSDSVPSVNKAWVYSEYGKAADVLKLDPNVPVPELKEDQVLIKVVAAALNPVDYKRMFGYFKATDSPLPTVPGYDVAEYTAAAERVLALKPQNLSFVEAASLPLAIETAYEGLERTEFSAGKSILVLGGAGGVGTHVIQLAKHVFGSSKVAATASTRKLELLRSLGADLVVDYTKEKYEELPEKFDVVYDTVVKEGGKVVTIVPGPVAAGAFIFILTSTGTILEKLKPYLESGKVKPVLDPTGPYPFSKTVEAFAYLETSRATGKVVVHPIP</sequence>
<evidence type="ECO:0000256" key="1">
    <source>
        <dbReference type="ARBA" id="ARBA00010371"/>
    </source>
</evidence>
<dbReference type="PANTHER" id="PTHR44573:SF3">
    <property type="entry name" value="CYTOSOLIC ALKENAL_ONE OXIDOREDUCTASE"/>
    <property type="match status" value="1"/>
</dbReference>
<dbReference type="InterPro" id="IPR002364">
    <property type="entry name" value="Quin_OxRdtase/zeta-crystal_CS"/>
</dbReference>
<evidence type="ECO:0000256" key="2">
    <source>
        <dbReference type="ARBA" id="ARBA00023002"/>
    </source>
</evidence>
<dbReference type="SUPFAM" id="SSF50129">
    <property type="entry name" value="GroES-like"/>
    <property type="match status" value="1"/>
</dbReference>
<keyword evidence="2" id="KW-0560">Oxidoreductase</keyword>
<keyword evidence="3" id="KW-0520">NAD</keyword>
<dbReference type="SMART" id="SM00829">
    <property type="entry name" value="PKS_ER"/>
    <property type="match status" value="1"/>
</dbReference>
<dbReference type="InterPro" id="IPR044626">
    <property type="entry name" value="AOR-like"/>
</dbReference>
<gene>
    <name evidence="5" type="ORF">L3X38_020433</name>
</gene>
<name>A0AAD4WD28_PRUDU</name>
<dbReference type="Pfam" id="PF13602">
    <property type="entry name" value="ADH_zinc_N_2"/>
    <property type="match status" value="1"/>
</dbReference>
<accession>A0AAD4WD28</accession>
<dbReference type="AlphaFoldDB" id="A0AAD4WD28"/>
<dbReference type="PANTHER" id="PTHR44573">
    <property type="entry name" value="NADPH-DEPENDENT ALKENAL/ONE OXIDOREDUCTASE, CHLOROPLASTIC"/>
    <property type="match status" value="1"/>
</dbReference>
<reference evidence="5 6" key="1">
    <citation type="journal article" date="2022" name="G3 (Bethesda)">
        <title>Whole-genome sequence and methylome profiling of the almond [Prunus dulcis (Mill.) D.A. Webb] cultivar 'Nonpareil'.</title>
        <authorList>
            <person name="D'Amico-Willman K.M."/>
            <person name="Ouma W.Z."/>
            <person name="Meulia T."/>
            <person name="Sideli G.M."/>
            <person name="Gradziel T.M."/>
            <person name="Fresnedo-Ramirez J."/>
        </authorList>
    </citation>
    <scope>NUCLEOTIDE SEQUENCE [LARGE SCALE GENOMIC DNA]</scope>
    <source>
        <strain evidence="5">Clone GOH B32 T37-40</strain>
    </source>
</reference>
<dbReference type="InterPro" id="IPR011032">
    <property type="entry name" value="GroES-like_sf"/>
</dbReference>
<keyword evidence="6" id="KW-1185">Reference proteome</keyword>
<dbReference type="GO" id="GO:0008270">
    <property type="term" value="F:zinc ion binding"/>
    <property type="evidence" value="ECO:0007669"/>
    <property type="project" value="InterPro"/>
</dbReference>
<dbReference type="InterPro" id="IPR020843">
    <property type="entry name" value="ER"/>
</dbReference>
<evidence type="ECO:0000256" key="3">
    <source>
        <dbReference type="ARBA" id="ARBA00023027"/>
    </source>
</evidence>
<feature type="domain" description="Enoyl reductase (ER)" evidence="4">
    <location>
        <begin position="23"/>
        <end position="272"/>
    </location>
</feature>
<proteinExistence type="inferred from homology"/>
<dbReference type="SUPFAM" id="SSF51735">
    <property type="entry name" value="NAD(P)-binding Rossmann-fold domains"/>
    <property type="match status" value="1"/>
</dbReference>